<evidence type="ECO:0000313" key="2">
    <source>
        <dbReference type="EMBL" id="KAJ1177661.1"/>
    </source>
</evidence>
<dbReference type="AlphaFoldDB" id="A0AAV7TMG1"/>
<dbReference type="EMBL" id="JANPWB010000006">
    <property type="protein sequence ID" value="KAJ1177661.1"/>
    <property type="molecule type" value="Genomic_DNA"/>
</dbReference>
<sequence>MPRGKTLGKTPGKPARQLLFSEALCQQKHPSKEDPPSFPRSSMADDAHGTTMDRILQKISAVSRKLDGMDRATVALTAETRSMRLDIAGFQSQISALDQRVATMETQVASWTDRDQELLHRCSKLIDLEDRSPRNNVCLLGFPEDIEGADMFSYLRETLPKLS</sequence>
<keyword evidence="3" id="KW-1185">Reference proteome</keyword>
<gene>
    <name evidence="2" type="ORF">NDU88_002913</name>
</gene>
<accession>A0AAV7TMG1</accession>
<comment type="caution">
    <text evidence="2">The sequence shown here is derived from an EMBL/GenBank/DDBJ whole genome shotgun (WGS) entry which is preliminary data.</text>
</comment>
<protein>
    <submittedName>
        <fullName evidence="2">Uncharacterized protein</fullName>
    </submittedName>
</protein>
<name>A0AAV7TMG1_PLEWA</name>
<feature type="region of interest" description="Disordered" evidence="1">
    <location>
        <begin position="23"/>
        <end position="46"/>
    </location>
</feature>
<evidence type="ECO:0000256" key="1">
    <source>
        <dbReference type="SAM" id="MobiDB-lite"/>
    </source>
</evidence>
<evidence type="ECO:0000313" key="3">
    <source>
        <dbReference type="Proteomes" id="UP001066276"/>
    </source>
</evidence>
<proteinExistence type="predicted"/>
<reference evidence="2" key="1">
    <citation type="journal article" date="2022" name="bioRxiv">
        <title>Sequencing and chromosome-scale assembly of the giantPleurodeles waltlgenome.</title>
        <authorList>
            <person name="Brown T."/>
            <person name="Elewa A."/>
            <person name="Iarovenko S."/>
            <person name="Subramanian E."/>
            <person name="Araus A.J."/>
            <person name="Petzold A."/>
            <person name="Susuki M."/>
            <person name="Suzuki K.-i.T."/>
            <person name="Hayashi T."/>
            <person name="Toyoda A."/>
            <person name="Oliveira C."/>
            <person name="Osipova E."/>
            <person name="Leigh N.D."/>
            <person name="Simon A."/>
            <person name="Yun M.H."/>
        </authorList>
    </citation>
    <scope>NUCLEOTIDE SEQUENCE</scope>
    <source>
        <strain evidence="2">20211129_DDA</strain>
        <tissue evidence="2">Liver</tissue>
    </source>
</reference>
<dbReference type="Proteomes" id="UP001066276">
    <property type="component" value="Chromosome 3_2"/>
</dbReference>
<organism evidence="2 3">
    <name type="scientific">Pleurodeles waltl</name>
    <name type="common">Iberian ribbed newt</name>
    <dbReference type="NCBI Taxonomy" id="8319"/>
    <lineage>
        <taxon>Eukaryota</taxon>
        <taxon>Metazoa</taxon>
        <taxon>Chordata</taxon>
        <taxon>Craniata</taxon>
        <taxon>Vertebrata</taxon>
        <taxon>Euteleostomi</taxon>
        <taxon>Amphibia</taxon>
        <taxon>Batrachia</taxon>
        <taxon>Caudata</taxon>
        <taxon>Salamandroidea</taxon>
        <taxon>Salamandridae</taxon>
        <taxon>Pleurodelinae</taxon>
        <taxon>Pleurodeles</taxon>
    </lineage>
</organism>